<dbReference type="GO" id="GO:0003677">
    <property type="term" value="F:DNA binding"/>
    <property type="evidence" value="ECO:0007669"/>
    <property type="project" value="InterPro"/>
</dbReference>
<feature type="domain" description="Transposase IS110-like N-terminal" evidence="1">
    <location>
        <begin position="38"/>
        <end position="184"/>
    </location>
</feature>
<dbReference type="Pfam" id="PF02371">
    <property type="entry name" value="Transposase_20"/>
    <property type="match status" value="1"/>
</dbReference>
<dbReference type="GO" id="GO:0006313">
    <property type="term" value="P:DNA transposition"/>
    <property type="evidence" value="ECO:0007669"/>
    <property type="project" value="InterPro"/>
</dbReference>
<proteinExistence type="predicted"/>
<dbReference type="InterPro" id="IPR002525">
    <property type="entry name" value="Transp_IS110-like_N"/>
</dbReference>
<reference evidence="3" key="1">
    <citation type="journal article" date="2023" name="Int. J. Syst. Evol. Microbiol.">
        <title>Methylocystis iwaonis sp. nov., a type II methane-oxidizing bacterium from surface soil of a rice paddy field in Japan, and emended description of the genus Methylocystis (ex Whittenbury et al. 1970) Bowman et al. 1993.</title>
        <authorList>
            <person name="Kaise H."/>
            <person name="Sawadogo J.B."/>
            <person name="Alam M.S."/>
            <person name="Ueno C."/>
            <person name="Dianou D."/>
            <person name="Shinjo R."/>
            <person name="Asakawa S."/>
        </authorList>
    </citation>
    <scope>NUCLEOTIDE SEQUENCE</scope>
    <source>
        <strain evidence="3">LMG27198</strain>
    </source>
</reference>
<evidence type="ECO:0000313" key="4">
    <source>
        <dbReference type="Proteomes" id="UP001144323"/>
    </source>
</evidence>
<organism evidence="3 4">
    <name type="scientific">Methylocystis echinoides</name>
    <dbReference type="NCBI Taxonomy" id="29468"/>
    <lineage>
        <taxon>Bacteria</taxon>
        <taxon>Pseudomonadati</taxon>
        <taxon>Pseudomonadota</taxon>
        <taxon>Alphaproteobacteria</taxon>
        <taxon>Hyphomicrobiales</taxon>
        <taxon>Methylocystaceae</taxon>
        <taxon>Methylocystis</taxon>
    </lineage>
</organism>
<dbReference type="Proteomes" id="UP001144323">
    <property type="component" value="Unassembled WGS sequence"/>
</dbReference>
<keyword evidence="4" id="KW-1185">Reference proteome</keyword>
<feature type="domain" description="Transposase IS116/IS110/IS902 C-terminal" evidence="2">
    <location>
        <begin position="259"/>
        <end position="337"/>
    </location>
</feature>
<gene>
    <name evidence="3" type="ORF">LMG27198_50950</name>
</gene>
<evidence type="ECO:0000259" key="2">
    <source>
        <dbReference type="Pfam" id="PF02371"/>
    </source>
</evidence>
<dbReference type="Pfam" id="PF01548">
    <property type="entry name" value="DEDD_Tnp_IS110"/>
    <property type="match status" value="1"/>
</dbReference>
<dbReference type="RefSeq" id="WP_281807251.1">
    <property type="nucleotide sequence ID" value="NZ_BSEC01000007.1"/>
</dbReference>
<sequence>MRPTDKTGNQDLPRGQGDHATLYVSLELSRSTWLVTSLSPNSAKMSKHTIPAGDAPKLLALLARLRGRAERFVGGSLHVVVIQEAGLDGFWVHRSLEANGIESHVVDPASIAVSRRRRRAKTDSIDGETLLRTLLAWKRGEPRVCEMVAPPTPEQEDRRRLSRERATLLRERVQHVNRIKGLLAGQGITDYDPLHKARRARLDGLTTGDGRPLPRQLKAELLRELARIELLLQQIADVEAERDLSIEADADGRPSPIALLAQLKAIGPQIGAVLYHEGLYRSFANRRDVAAYAGLVPTPWRSGSIDREQGISKAGNPRLRHIMIELAWLWVRHQPNSALSAWFRARVGNERGRIRRITIVALARKLLIALWRYVTQGEVPEGAVLKKA</sequence>
<dbReference type="PANTHER" id="PTHR33055">
    <property type="entry name" value="TRANSPOSASE FOR INSERTION SEQUENCE ELEMENT IS1111A"/>
    <property type="match status" value="1"/>
</dbReference>
<name>A0A9W6GZR0_9HYPH</name>
<accession>A0A9W6GZR0</accession>
<dbReference type="PANTHER" id="PTHR33055:SF3">
    <property type="entry name" value="PUTATIVE TRANSPOSASE FOR IS117-RELATED"/>
    <property type="match status" value="1"/>
</dbReference>
<comment type="caution">
    <text evidence="3">The sequence shown here is derived from an EMBL/GenBank/DDBJ whole genome shotgun (WGS) entry which is preliminary data.</text>
</comment>
<dbReference type="GO" id="GO:0004803">
    <property type="term" value="F:transposase activity"/>
    <property type="evidence" value="ECO:0007669"/>
    <property type="project" value="InterPro"/>
</dbReference>
<protein>
    <submittedName>
        <fullName evidence="3">IS110 family transposase</fullName>
    </submittedName>
</protein>
<dbReference type="InterPro" id="IPR047650">
    <property type="entry name" value="Transpos_IS110"/>
</dbReference>
<evidence type="ECO:0000313" key="3">
    <source>
        <dbReference type="EMBL" id="GLI96103.1"/>
    </source>
</evidence>
<dbReference type="InterPro" id="IPR003346">
    <property type="entry name" value="Transposase_20"/>
</dbReference>
<evidence type="ECO:0000259" key="1">
    <source>
        <dbReference type="Pfam" id="PF01548"/>
    </source>
</evidence>
<dbReference type="EMBL" id="BSEC01000007">
    <property type="protein sequence ID" value="GLI96103.1"/>
    <property type="molecule type" value="Genomic_DNA"/>
</dbReference>
<dbReference type="AlphaFoldDB" id="A0A9W6GZR0"/>
<dbReference type="NCBIfam" id="NF033542">
    <property type="entry name" value="transpos_IS110"/>
    <property type="match status" value="1"/>
</dbReference>